<accession>A0A4Q6XWV1</accession>
<dbReference type="OrthoDB" id="1118972at2"/>
<evidence type="ECO:0000313" key="2">
    <source>
        <dbReference type="EMBL" id="RZF64830.1"/>
    </source>
</evidence>
<gene>
    <name evidence="2" type="ORF">EWE75_09455</name>
</gene>
<keyword evidence="1" id="KW-0472">Membrane</keyword>
<dbReference type="RefSeq" id="WP_130156766.1">
    <property type="nucleotide sequence ID" value="NZ_SGIS01000011.1"/>
</dbReference>
<dbReference type="Proteomes" id="UP000292085">
    <property type="component" value="Unassembled WGS sequence"/>
</dbReference>
<feature type="transmembrane region" description="Helical" evidence="1">
    <location>
        <begin position="20"/>
        <end position="43"/>
    </location>
</feature>
<protein>
    <submittedName>
        <fullName evidence="2">DUF417 family protein</fullName>
    </submittedName>
</protein>
<dbReference type="PANTHER" id="PTHR40106:SF1">
    <property type="entry name" value="INNER MEMBRANE PROTEIN RCLC"/>
    <property type="match status" value="1"/>
</dbReference>
<name>A0A4Q6XWV1_9SPHN</name>
<feature type="transmembrane region" description="Helical" evidence="1">
    <location>
        <begin position="88"/>
        <end position="108"/>
    </location>
</feature>
<dbReference type="GO" id="GO:1901530">
    <property type="term" value="P:response to hypochlorite"/>
    <property type="evidence" value="ECO:0007669"/>
    <property type="project" value="TreeGrafter"/>
</dbReference>
<dbReference type="AlphaFoldDB" id="A0A4Q6XWV1"/>
<dbReference type="GO" id="GO:0005886">
    <property type="term" value="C:plasma membrane"/>
    <property type="evidence" value="ECO:0007669"/>
    <property type="project" value="TreeGrafter"/>
</dbReference>
<keyword evidence="1" id="KW-1133">Transmembrane helix</keyword>
<comment type="caution">
    <text evidence="2">The sequence shown here is derived from an EMBL/GenBank/DDBJ whole genome shotgun (WGS) entry which is preliminary data.</text>
</comment>
<dbReference type="PANTHER" id="PTHR40106">
    <property type="entry name" value="INNER MEMBRANE PROTEIN RCLC"/>
    <property type="match status" value="1"/>
</dbReference>
<proteinExistence type="predicted"/>
<dbReference type="InterPro" id="IPR007339">
    <property type="entry name" value="RclC-like"/>
</dbReference>
<reference evidence="2 3" key="1">
    <citation type="submission" date="2019-02" db="EMBL/GenBank/DDBJ databases">
        <authorList>
            <person name="Li Y."/>
        </authorList>
    </citation>
    <scope>NUCLEOTIDE SEQUENCE [LARGE SCALE GENOMIC DNA]</scope>
    <source>
        <strain evidence="2 3">3-7</strain>
    </source>
</reference>
<dbReference type="EMBL" id="SGIS01000011">
    <property type="protein sequence ID" value="RZF64830.1"/>
    <property type="molecule type" value="Genomic_DNA"/>
</dbReference>
<organism evidence="2 3">
    <name type="scientific">Sphingomonas populi</name>
    <dbReference type="NCBI Taxonomy" id="2484750"/>
    <lineage>
        <taxon>Bacteria</taxon>
        <taxon>Pseudomonadati</taxon>
        <taxon>Pseudomonadota</taxon>
        <taxon>Alphaproteobacteria</taxon>
        <taxon>Sphingomonadales</taxon>
        <taxon>Sphingomonadaceae</taxon>
        <taxon>Sphingomonas</taxon>
    </lineage>
</organism>
<evidence type="ECO:0000313" key="3">
    <source>
        <dbReference type="Proteomes" id="UP000292085"/>
    </source>
</evidence>
<sequence>MMIEKLQPYLERVGAGILRYSLVLIFLGYGLFKFTAPEAAAIAPLTENSPFFFWLNPLLGQQGGSNLIGVVEVVTALAIAVRKPLPLVSAFGSLAAAGALFVTLSFLFSTPGLDPTSTDAGFLIKDATLLGAALWTASEAIRAHVTSSAGTSPIRSSNAGRAALE</sequence>
<dbReference type="Pfam" id="PF04224">
    <property type="entry name" value="DUF417"/>
    <property type="match status" value="2"/>
</dbReference>
<keyword evidence="3" id="KW-1185">Reference proteome</keyword>
<evidence type="ECO:0000256" key="1">
    <source>
        <dbReference type="SAM" id="Phobius"/>
    </source>
</evidence>
<feature type="transmembrane region" description="Helical" evidence="1">
    <location>
        <begin position="63"/>
        <end position="81"/>
    </location>
</feature>
<keyword evidence="1" id="KW-0812">Transmembrane</keyword>